<evidence type="ECO:0000256" key="1">
    <source>
        <dbReference type="SAM" id="Phobius"/>
    </source>
</evidence>
<dbReference type="GO" id="GO:0004523">
    <property type="term" value="F:RNA-DNA hybrid ribonuclease activity"/>
    <property type="evidence" value="ECO:0007669"/>
    <property type="project" value="InterPro"/>
</dbReference>
<dbReference type="GO" id="GO:0003676">
    <property type="term" value="F:nucleic acid binding"/>
    <property type="evidence" value="ECO:0007669"/>
    <property type="project" value="InterPro"/>
</dbReference>
<evidence type="ECO:0000259" key="2">
    <source>
        <dbReference type="Pfam" id="PF13456"/>
    </source>
</evidence>
<dbReference type="InterPro" id="IPR053151">
    <property type="entry name" value="RNase_H-like"/>
</dbReference>
<dbReference type="EMBL" id="BT090005">
    <property type="protein sequence ID" value="ACU14081.1"/>
    <property type="molecule type" value="mRNA"/>
</dbReference>
<feature type="transmembrane region" description="Helical" evidence="1">
    <location>
        <begin position="21"/>
        <end position="51"/>
    </location>
</feature>
<name>C6SXV8_SOYBN</name>
<reference evidence="3" key="1">
    <citation type="submission" date="2009-08" db="EMBL/GenBank/DDBJ databases">
        <authorList>
            <person name="Cheung F."/>
            <person name="Xiao Y."/>
            <person name="Chan A."/>
            <person name="Moskal W."/>
            <person name="Town C.D."/>
        </authorList>
    </citation>
    <scope>NUCLEOTIDE SEQUENCE</scope>
</reference>
<keyword evidence="1" id="KW-0472">Membrane</keyword>
<accession>C6SXV8</accession>
<keyword evidence="1" id="KW-0812">Transmembrane</keyword>
<proteinExistence type="evidence at transcript level"/>
<feature type="domain" description="RNase H type-1" evidence="2">
    <location>
        <begin position="62"/>
        <end position="113"/>
    </location>
</feature>
<dbReference type="PANTHER" id="PTHR47723">
    <property type="entry name" value="OS05G0353850 PROTEIN"/>
    <property type="match status" value="1"/>
</dbReference>
<organism evidence="3">
    <name type="scientific">Glycine max</name>
    <name type="common">Soybean</name>
    <name type="synonym">Glycine hispida</name>
    <dbReference type="NCBI Taxonomy" id="3847"/>
    <lineage>
        <taxon>Eukaryota</taxon>
        <taxon>Viridiplantae</taxon>
        <taxon>Streptophyta</taxon>
        <taxon>Embryophyta</taxon>
        <taxon>Tracheophyta</taxon>
        <taxon>Spermatophyta</taxon>
        <taxon>Magnoliopsida</taxon>
        <taxon>eudicotyledons</taxon>
        <taxon>Gunneridae</taxon>
        <taxon>Pentapetalae</taxon>
        <taxon>rosids</taxon>
        <taxon>fabids</taxon>
        <taxon>Fabales</taxon>
        <taxon>Fabaceae</taxon>
        <taxon>Papilionoideae</taxon>
        <taxon>50 kb inversion clade</taxon>
        <taxon>NPAAA clade</taxon>
        <taxon>indigoferoid/millettioid clade</taxon>
        <taxon>Phaseoleae</taxon>
        <taxon>Glycine</taxon>
        <taxon>Glycine subgen. Soja</taxon>
    </lineage>
</organism>
<sequence>MFEKVRLHPTELMRLILQQAVLSQAVYCSLTNLCLEWMVVLKIIIITILFWKHPLCDHFKLNCDGSKSGSIAAAGGLLRDHMGNVILSFSTNIGNCFVISAELWAFLIGVKIA</sequence>
<dbReference type="InterPro" id="IPR002156">
    <property type="entry name" value="RNaseH_domain"/>
</dbReference>
<dbReference type="CDD" id="cd06222">
    <property type="entry name" value="RNase_H_like"/>
    <property type="match status" value="1"/>
</dbReference>
<dbReference type="Pfam" id="PF13456">
    <property type="entry name" value="RVT_3"/>
    <property type="match status" value="1"/>
</dbReference>
<evidence type="ECO:0000313" key="3">
    <source>
        <dbReference type="EMBL" id="ACU14081.1"/>
    </source>
</evidence>
<dbReference type="InterPro" id="IPR044730">
    <property type="entry name" value="RNase_H-like_dom_plant"/>
</dbReference>
<protein>
    <recommendedName>
        <fullName evidence="2">RNase H type-1 domain-containing protein</fullName>
    </recommendedName>
</protein>
<dbReference type="RefSeq" id="NP_001237235.1">
    <property type="nucleotide sequence ID" value="NM_001250306.1"/>
</dbReference>
<dbReference type="AlphaFoldDB" id="C6SXV8"/>
<dbReference type="GeneID" id="100306081"/>
<dbReference type="KEGG" id="gmx:100306081"/>
<keyword evidence="1" id="KW-1133">Transmembrane helix</keyword>
<feature type="transmembrane region" description="Helical" evidence="1">
    <location>
        <begin position="85"/>
        <end position="110"/>
    </location>
</feature>
<dbReference type="PANTHER" id="PTHR47723:SF19">
    <property type="entry name" value="POLYNUCLEOTIDYL TRANSFERASE, RIBONUCLEASE H-LIKE SUPERFAMILY PROTEIN"/>
    <property type="match status" value="1"/>
</dbReference>